<keyword evidence="3" id="KW-1185">Reference proteome</keyword>
<feature type="region of interest" description="Disordered" evidence="1">
    <location>
        <begin position="278"/>
        <end position="317"/>
    </location>
</feature>
<organism evidence="2 3">
    <name type="scientific">Lophiotrema nucula</name>
    <dbReference type="NCBI Taxonomy" id="690887"/>
    <lineage>
        <taxon>Eukaryota</taxon>
        <taxon>Fungi</taxon>
        <taxon>Dikarya</taxon>
        <taxon>Ascomycota</taxon>
        <taxon>Pezizomycotina</taxon>
        <taxon>Dothideomycetes</taxon>
        <taxon>Pleosporomycetidae</taxon>
        <taxon>Pleosporales</taxon>
        <taxon>Lophiotremataceae</taxon>
        <taxon>Lophiotrema</taxon>
    </lineage>
</organism>
<reference evidence="2" key="1">
    <citation type="journal article" date="2020" name="Stud. Mycol.">
        <title>101 Dothideomycetes genomes: a test case for predicting lifestyles and emergence of pathogens.</title>
        <authorList>
            <person name="Haridas S."/>
            <person name="Albert R."/>
            <person name="Binder M."/>
            <person name="Bloem J."/>
            <person name="Labutti K."/>
            <person name="Salamov A."/>
            <person name="Andreopoulos B."/>
            <person name="Baker S."/>
            <person name="Barry K."/>
            <person name="Bills G."/>
            <person name="Bluhm B."/>
            <person name="Cannon C."/>
            <person name="Castanera R."/>
            <person name="Culley D."/>
            <person name="Daum C."/>
            <person name="Ezra D."/>
            <person name="Gonzalez J."/>
            <person name="Henrissat B."/>
            <person name="Kuo A."/>
            <person name="Liang C."/>
            <person name="Lipzen A."/>
            <person name="Lutzoni F."/>
            <person name="Magnuson J."/>
            <person name="Mondo S."/>
            <person name="Nolan M."/>
            <person name="Ohm R."/>
            <person name="Pangilinan J."/>
            <person name="Park H.-J."/>
            <person name="Ramirez L."/>
            <person name="Alfaro M."/>
            <person name="Sun H."/>
            <person name="Tritt A."/>
            <person name="Yoshinaga Y."/>
            <person name="Zwiers L.-H."/>
            <person name="Turgeon B."/>
            <person name="Goodwin S."/>
            <person name="Spatafora J."/>
            <person name="Crous P."/>
            <person name="Grigoriev I."/>
        </authorList>
    </citation>
    <scope>NUCLEOTIDE SEQUENCE</scope>
    <source>
        <strain evidence="2">CBS 627.86</strain>
    </source>
</reference>
<evidence type="ECO:0000313" key="3">
    <source>
        <dbReference type="Proteomes" id="UP000799770"/>
    </source>
</evidence>
<sequence>MDQQDALGSPTTNFSALVDEVSASIFLLLKTLKTLSPPGDILKGLDDNLRTFYYSLLILVSYSHINDLPEEEAWWDHEVLQALLRNAALCLSRTSLILNNVDRSDPTGVDDYLRSKDLEGEVRHLRLRLHICIDALHQPVHLSAMRTTFPLQMRPLQGAQFRCLALESINTWIEQTSKNVNTLARDGRIPTTFATLSSVAQVVEGVPDLHWERKNLVKTVNAMIATARDMMAAETREEEAGDAAEAVVFSGRTTHSSSNLASTELPYILTTTLASSNTPAELPVNRGLSIRNRPSNLRHSRPSSLNPRSQSEADDTQAFPTETVVGQVKHLSRDYTNALTLLANSEGRAALELFNKLLPLYTDPEPPAWLSVSLTLPSRPRFLLDMARAHRLCHQDEVADNIAKELLTSGYYSPFEKYEALHILAYEILHGERREWMYPENLVKAKEYCIATVKGRTEVLGRESRECQESVDLLATLCEKCDGAGEEGLLGECLEVLRGTFEGVEDRLAE</sequence>
<protein>
    <submittedName>
        <fullName evidence="2">Uncharacterized protein</fullName>
    </submittedName>
</protein>
<dbReference type="EMBL" id="ML977347">
    <property type="protein sequence ID" value="KAF2108533.1"/>
    <property type="molecule type" value="Genomic_DNA"/>
</dbReference>
<dbReference type="AlphaFoldDB" id="A0A6A5YNK7"/>
<evidence type="ECO:0000256" key="1">
    <source>
        <dbReference type="SAM" id="MobiDB-lite"/>
    </source>
</evidence>
<gene>
    <name evidence="2" type="ORF">BDV96DRAFT_605592</name>
</gene>
<evidence type="ECO:0000313" key="2">
    <source>
        <dbReference type="EMBL" id="KAF2108533.1"/>
    </source>
</evidence>
<proteinExistence type="predicted"/>
<name>A0A6A5YNK7_9PLEO</name>
<dbReference type="OrthoDB" id="3800186at2759"/>
<dbReference type="Proteomes" id="UP000799770">
    <property type="component" value="Unassembled WGS sequence"/>
</dbReference>
<accession>A0A6A5YNK7</accession>